<dbReference type="Proteomes" id="UP000716322">
    <property type="component" value="Unassembled WGS sequence"/>
</dbReference>
<comment type="caution">
    <text evidence="1">The sequence shown here is derived from an EMBL/GenBank/DDBJ whole genome shotgun (WGS) entry which is preliminary data.</text>
</comment>
<keyword evidence="2" id="KW-1185">Reference proteome</keyword>
<evidence type="ECO:0000313" key="1">
    <source>
        <dbReference type="EMBL" id="NIA54563.1"/>
    </source>
</evidence>
<dbReference type="EMBL" id="JAAQOM010000007">
    <property type="protein sequence ID" value="NIA54563.1"/>
    <property type="molecule type" value="Genomic_DNA"/>
</dbReference>
<sequence>MTLAGKLFAGAAVAAGIFCIAAGSASSWEKYQAQHWLGVKASIQSSSVRCWRSSKGRTTYRPQIAYT</sequence>
<organism evidence="1 2">
    <name type="scientific">Telluria antibiotica</name>
    <dbReference type="NCBI Taxonomy" id="2717319"/>
    <lineage>
        <taxon>Bacteria</taxon>
        <taxon>Pseudomonadati</taxon>
        <taxon>Pseudomonadota</taxon>
        <taxon>Betaproteobacteria</taxon>
        <taxon>Burkholderiales</taxon>
        <taxon>Oxalobacteraceae</taxon>
        <taxon>Telluria group</taxon>
        <taxon>Telluria</taxon>
    </lineage>
</organism>
<reference evidence="1 2" key="1">
    <citation type="submission" date="2020-03" db="EMBL/GenBank/DDBJ databases">
        <title>Genome sequence of strain Massilia sp. TW-1.</title>
        <authorList>
            <person name="Chaudhary D.K."/>
        </authorList>
    </citation>
    <scope>NUCLEOTIDE SEQUENCE [LARGE SCALE GENOMIC DNA]</scope>
    <source>
        <strain evidence="1 2">TW-1</strain>
    </source>
</reference>
<proteinExistence type="predicted"/>
<accession>A0ABX0PB55</accession>
<gene>
    <name evidence="1" type="ORF">HAV22_13045</name>
</gene>
<protein>
    <submittedName>
        <fullName evidence="1">DUF3592 domain-containing protein</fullName>
    </submittedName>
</protein>
<evidence type="ECO:0000313" key="2">
    <source>
        <dbReference type="Proteomes" id="UP000716322"/>
    </source>
</evidence>
<name>A0ABX0PB55_9BURK</name>